<accession>A0A2M8FA94</accession>
<dbReference type="PANTHER" id="PTHR34009">
    <property type="entry name" value="PROTEIN STAR"/>
    <property type="match status" value="1"/>
</dbReference>
<dbReference type="GO" id="GO:0016197">
    <property type="term" value="P:endosomal transport"/>
    <property type="evidence" value="ECO:0007669"/>
    <property type="project" value="TreeGrafter"/>
</dbReference>
<feature type="domain" description="Methyltransferase FkbM" evidence="1">
    <location>
        <begin position="53"/>
        <end position="200"/>
    </location>
</feature>
<dbReference type="Proteomes" id="UP000231456">
    <property type="component" value="Unassembled WGS sequence"/>
</dbReference>
<dbReference type="GO" id="GO:0005886">
    <property type="term" value="C:plasma membrane"/>
    <property type="evidence" value="ECO:0007669"/>
    <property type="project" value="TreeGrafter"/>
</dbReference>
<dbReference type="SUPFAM" id="SSF53335">
    <property type="entry name" value="S-adenosyl-L-methionine-dependent methyltransferases"/>
    <property type="match status" value="1"/>
</dbReference>
<dbReference type="Gene3D" id="3.40.50.150">
    <property type="entry name" value="Vaccinia Virus protein VP39"/>
    <property type="match status" value="1"/>
</dbReference>
<gene>
    <name evidence="2" type="ORF">CO030_01730</name>
</gene>
<dbReference type="Pfam" id="PF05050">
    <property type="entry name" value="Methyltransf_21"/>
    <property type="match status" value="1"/>
</dbReference>
<dbReference type="AlphaFoldDB" id="A0A2M8FA94"/>
<comment type="caution">
    <text evidence="2">The sequence shown here is derived from an EMBL/GenBank/DDBJ whole genome shotgun (WGS) entry which is preliminary data.</text>
</comment>
<dbReference type="EMBL" id="PFRH01000061">
    <property type="protein sequence ID" value="PJC52655.1"/>
    <property type="molecule type" value="Genomic_DNA"/>
</dbReference>
<reference evidence="3" key="1">
    <citation type="submission" date="2017-09" db="EMBL/GenBank/DDBJ databases">
        <title>Depth-based differentiation of microbial function through sediment-hosted aquifers and enrichment of novel symbionts in the deep terrestrial subsurface.</title>
        <authorList>
            <person name="Probst A.J."/>
            <person name="Ladd B."/>
            <person name="Jarett J.K."/>
            <person name="Geller-Mcgrath D.E."/>
            <person name="Sieber C.M.K."/>
            <person name="Emerson J.B."/>
            <person name="Anantharaman K."/>
            <person name="Thomas B.C."/>
            <person name="Malmstrom R."/>
            <person name="Stieglmeier M."/>
            <person name="Klingl A."/>
            <person name="Woyke T."/>
            <person name="Ryan C.M."/>
            <person name="Banfield J.F."/>
        </authorList>
    </citation>
    <scope>NUCLEOTIDE SEQUENCE [LARGE SCALE GENOMIC DNA]</scope>
</reference>
<dbReference type="NCBIfam" id="TIGR01444">
    <property type="entry name" value="fkbM_fam"/>
    <property type="match status" value="1"/>
</dbReference>
<dbReference type="GO" id="GO:0006888">
    <property type="term" value="P:endoplasmic reticulum to Golgi vesicle-mediated transport"/>
    <property type="evidence" value="ECO:0007669"/>
    <property type="project" value="TreeGrafter"/>
</dbReference>
<dbReference type="InterPro" id="IPR053202">
    <property type="entry name" value="EGF_Rcpt_Signaling_Reg"/>
</dbReference>
<dbReference type="PANTHER" id="PTHR34009:SF2">
    <property type="entry name" value="PROTEIN STAR"/>
    <property type="match status" value="1"/>
</dbReference>
<dbReference type="GO" id="GO:0005737">
    <property type="term" value="C:cytoplasm"/>
    <property type="evidence" value="ECO:0007669"/>
    <property type="project" value="GOC"/>
</dbReference>
<dbReference type="InterPro" id="IPR006342">
    <property type="entry name" value="FkbM_mtfrase"/>
</dbReference>
<protein>
    <recommendedName>
        <fullName evidence="1">Methyltransferase FkbM domain-containing protein</fullName>
    </recommendedName>
</protein>
<dbReference type="InterPro" id="IPR029063">
    <property type="entry name" value="SAM-dependent_MTases_sf"/>
</dbReference>
<sequence length="221" mass="25954">MDIFKKIKYQFFHRKAYLYIKFFSTNLVTYAQNKEDMLIDIFLGCKKIGSYIDVGANHPDALSVTKLFYERGWRGLNVEPNYENYLLFLRSRPEDKNYNVGLADKEGEFDFFYKPDASIGETTGFTFSQEIYDKRNYDLESKKIPVTTLKKLFEENQLTYVDFINIDTEGFEMQILNGNDWNKYKAGVLCIEGKGFSDFLKPFGYKKVLFDGSNSFYKLTK</sequence>
<evidence type="ECO:0000313" key="2">
    <source>
        <dbReference type="EMBL" id="PJC52655.1"/>
    </source>
</evidence>
<evidence type="ECO:0000259" key="1">
    <source>
        <dbReference type="Pfam" id="PF05050"/>
    </source>
</evidence>
<organism evidence="2 3">
    <name type="scientific">Candidatus Magasanikbacteria bacterium CG_4_9_14_0_2_um_filter_42_11</name>
    <dbReference type="NCBI Taxonomy" id="1974643"/>
    <lineage>
        <taxon>Bacteria</taxon>
        <taxon>Candidatus Magasanikiibacteriota</taxon>
    </lineage>
</organism>
<proteinExistence type="predicted"/>
<evidence type="ECO:0000313" key="3">
    <source>
        <dbReference type="Proteomes" id="UP000231456"/>
    </source>
</evidence>
<name>A0A2M8FA94_9BACT</name>